<gene>
    <name evidence="3" type="ORF">CWB96_04955</name>
    <name evidence="2" type="ORF">CWB97_05820</name>
</gene>
<dbReference type="EMBL" id="PNCL01000018">
    <property type="protein sequence ID" value="TMP61100.1"/>
    <property type="molecule type" value="Genomic_DNA"/>
</dbReference>
<evidence type="ECO:0000313" key="3">
    <source>
        <dbReference type="EMBL" id="TMP61100.1"/>
    </source>
</evidence>
<protein>
    <submittedName>
        <fullName evidence="3">Uncharacterized protein</fullName>
    </submittedName>
</protein>
<dbReference type="Proteomes" id="UP000307706">
    <property type="component" value="Unassembled WGS sequence"/>
</dbReference>
<proteinExistence type="inferred from homology"/>
<comment type="similarity">
    <text evidence="1">Belongs to the bacterial solute-binding protein 3 family.</text>
</comment>
<reference evidence="4 5" key="1">
    <citation type="submission" date="2017-12" db="EMBL/GenBank/DDBJ databases">
        <authorList>
            <person name="Paulsen S."/>
            <person name="Gram L.K."/>
        </authorList>
    </citation>
    <scope>NUCLEOTIDE SEQUENCE [LARGE SCALE GENOMIC DNA]</scope>
    <source>
        <strain evidence="3 5">S2231</strain>
        <strain evidence="2 4">S2233</strain>
    </source>
</reference>
<dbReference type="SUPFAM" id="SSF53850">
    <property type="entry name" value="Periplasmic binding protein-like II"/>
    <property type="match status" value="1"/>
</dbReference>
<comment type="caution">
    <text evidence="3">The sequence shown here is derived from an EMBL/GenBank/DDBJ whole genome shotgun (WGS) entry which is preliminary data.</text>
</comment>
<dbReference type="Proteomes" id="UP000305730">
    <property type="component" value="Unassembled WGS sequence"/>
</dbReference>
<dbReference type="AlphaFoldDB" id="A0A5S3XSF6"/>
<reference evidence="4 5" key="2">
    <citation type="submission" date="2019-06" db="EMBL/GenBank/DDBJ databases">
        <title>Co-occurence of chitin degradation, pigmentation and bioactivity in marine Pseudoalteromonas.</title>
        <authorList>
            <person name="Sonnenschein E.C."/>
            <person name="Bech P.K."/>
        </authorList>
    </citation>
    <scope>NUCLEOTIDE SEQUENCE [LARGE SCALE GENOMIC DNA]</scope>
    <source>
        <strain evidence="5">S2231</strain>
        <strain evidence="2 4">S2233</strain>
    </source>
</reference>
<reference evidence="3" key="3">
    <citation type="submission" date="2019-09" db="EMBL/GenBank/DDBJ databases">
        <title>Co-occurence of chitin degradation, pigmentation and bioactivity in marine Pseudoalteromonas.</title>
        <authorList>
            <person name="Sonnenschein E.C."/>
            <person name="Bech P.K."/>
        </authorList>
    </citation>
    <scope>NUCLEOTIDE SEQUENCE</scope>
    <source>
        <strain evidence="3">S2231</strain>
    </source>
</reference>
<keyword evidence="4" id="KW-1185">Reference proteome</keyword>
<evidence type="ECO:0000313" key="5">
    <source>
        <dbReference type="Proteomes" id="UP000307706"/>
    </source>
</evidence>
<dbReference type="OrthoDB" id="8255022at2"/>
<evidence type="ECO:0000256" key="1">
    <source>
        <dbReference type="ARBA" id="ARBA00010333"/>
    </source>
</evidence>
<dbReference type="PANTHER" id="PTHR35936">
    <property type="entry name" value="MEMBRANE-BOUND LYTIC MUREIN TRANSGLYCOSYLASE F"/>
    <property type="match status" value="1"/>
</dbReference>
<dbReference type="EMBL" id="PNCK01000019">
    <property type="protein sequence ID" value="TMP44726.1"/>
    <property type="molecule type" value="Genomic_DNA"/>
</dbReference>
<name>A0A5S3XSF6_9GAMM</name>
<accession>A0A5S3XSF6</accession>
<dbReference type="PANTHER" id="PTHR35936:SF17">
    <property type="entry name" value="ARGININE-BINDING EXTRACELLULAR PROTEIN ARTP"/>
    <property type="match status" value="1"/>
</dbReference>
<sequence>MKYLFFLFLLIPKAYAEQYHFASINYLIEQEVGRIVLPEIYNRLGIKVIISPLPGKRAQQEAQSGLKDGEVMRIYSYGTETPSTIRIPTPYYQLETMAFIRADSNIKINTIKDLKQYQIVKVRGVKHTNNITKGMTNVKDLDTTTQMLRLVSAGLADVALTNTVDGLVALKKLKITNVRPISKSLDRQSLYHYVHKSLQHLVPKVDQEIKKMKETGDLDALIRDAEQQVLKTSLDQITH</sequence>
<organism evidence="3 5">
    <name type="scientific">Pseudoalteromonas citrea</name>
    <dbReference type="NCBI Taxonomy" id="43655"/>
    <lineage>
        <taxon>Bacteria</taxon>
        <taxon>Pseudomonadati</taxon>
        <taxon>Pseudomonadota</taxon>
        <taxon>Gammaproteobacteria</taxon>
        <taxon>Alteromonadales</taxon>
        <taxon>Pseudoalteromonadaceae</taxon>
        <taxon>Pseudoalteromonas</taxon>
    </lineage>
</organism>
<evidence type="ECO:0000313" key="2">
    <source>
        <dbReference type="EMBL" id="TMP44726.1"/>
    </source>
</evidence>
<evidence type="ECO:0000313" key="4">
    <source>
        <dbReference type="Proteomes" id="UP000305730"/>
    </source>
</evidence>
<dbReference type="Gene3D" id="3.40.190.10">
    <property type="entry name" value="Periplasmic binding protein-like II"/>
    <property type="match status" value="2"/>
</dbReference>
<dbReference type="RefSeq" id="WP_138595686.1">
    <property type="nucleotide sequence ID" value="NZ_PNCL01000018.1"/>
</dbReference>